<gene>
    <name evidence="3" type="primary">LOC114337926</name>
</gene>
<dbReference type="RefSeq" id="XP_028144305.1">
    <property type="nucleotide sequence ID" value="XM_028288504.1"/>
</dbReference>
<dbReference type="AlphaFoldDB" id="A0A6P7GKK7"/>
<feature type="region of interest" description="Disordered" evidence="2">
    <location>
        <begin position="1"/>
        <end position="41"/>
    </location>
</feature>
<evidence type="ECO:0000256" key="1">
    <source>
        <dbReference type="ARBA" id="ARBA00005707"/>
    </source>
</evidence>
<proteinExistence type="inferred from homology"/>
<name>A0A6P7GKK7_DIAVI</name>
<dbReference type="FunCoup" id="A0A6P7GKK7">
    <property type="interactions" value="329"/>
</dbReference>
<comment type="similarity">
    <text evidence="1">Belongs to the UPF0488 family.</text>
</comment>
<dbReference type="Pfam" id="PF15393">
    <property type="entry name" value="DUF4615"/>
    <property type="match status" value="1"/>
</dbReference>
<protein>
    <submittedName>
        <fullName evidence="3">UPF0488 protein CG14286 isoform X1</fullName>
    </submittedName>
</protein>
<dbReference type="InterPro" id="IPR029274">
    <property type="entry name" value="DUF4615"/>
</dbReference>
<dbReference type="PANTHER" id="PTHR13602:SF2">
    <property type="entry name" value="UPF0488 PROTEIN C8ORF33"/>
    <property type="match status" value="1"/>
</dbReference>
<organism evidence="3">
    <name type="scientific">Diabrotica virgifera virgifera</name>
    <name type="common">western corn rootworm</name>
    <dbReference type="NCBI Taxonomy" id="50390"/>
    <lineage>
        <taxon>Eukaryota</taxon>
        <taxon>Metazoa</taxon>
        <taxon>Ecdysozoa</taxon>
        <taxon>Arthropoda</taxon>
        <taxon>Hexapoda</taxon>
        <taxon>Insecta</taxon>
        <taxon>Pterygota</taxon>
        <taxon>Neoptera</taxon>
        <taxon>Endopterygota</taxon>
        <taxon>Coleoptera</taxon>
        <taxon>Polyphaga</taxon>
        <taxon>Cucujiformia</taxon>
        <taxon>Chrysomeloidea</taxon>
        <taxon>Chrysomelidae</taxon>
        <taxon>Galerucinae</taxon>
        <taxon>Diabroticina</taxon>
        <taxon>Diabroticites</taxon>
        <taxon>Diabrotica</taxon>
    </lineage>
</organism>
<evidence type="ECO:0000313" key="3">
    <source>
        <dbReference type="RefSeq" id="XP_028144305.1"/>
    </source>
</evidence>
<dbReference type="PANTHER" id="PTHR13602">
    <property type="entry name" value="UPF0488 PROTEIN C8ORF33"/>
    <property type="match status" value="1"/>
</dbReference>
<feature type="compositionally biased region" description="Polar residues" evidence="2">
    <location>
        <begin position="24"/>
        <end position="41"/>
    </location>
</feature>
<dbReference type="InParanoid" id="A0A6P7GKK7"/>
<sequence length="206" mass="23253">MPPNKPKLYKNTGSGKANPKPQKPVQNNVPVTQPGTSTTATEMPNQEQFEVELYWCIQQLQKALGSGKLNNKQVQDNTKALNILMSNTAPLPRKRQVMRLSFGDYRQKMAAEEKKLSKNAANMKLQPATTNKKTVFLKKSLFASNVENSFKFNFSINENDTTEETVTVSDNQEQNSVTSEPFHFKPSNNGFRFNFDIENAPCDKTE</sequence>
<evidence type="ECO:0000256" key="2">
    <source>
        <dbReference type="SAM" id="MobiDB-lite"/>
    </source>
</evidence>
<accession>A0A6P7GKK7</accession>
<reference evidence="3" key="1">
    <citation type="submission" date="2025-08" db="UniProtKB">
        <authorList>
            <consortium name="RefSeq"/>
        </authorList>
    </citation>
    <scope>IDENTIFICATION</scope>
    <source>
        <tissue evidence="3">Whole insect</tissue>
    </source>
</reference>